<evidence type="ECO:0000256" key="1">
    <source>
        <dbReference type="SAM" id="Phobius"/>
    </source>
</evidence>
<keyword evidence="3" id="KW-1185">Reference proteome</keyword>
<keyword evidence="1" id="KW-0812">Transmembrane</keyword>
<organism evidence="2 3">
    <name type="scientific">Lysinibacillus composti</name>
    <dbReference type="NCBI Taxonomy" id="720633"/>
    <lineage>
        <taxon>Bacteria</taxon>
        <taxon>Bacillati</taxon>
        <taxon>Bacillota</taxon>
        <taxon>Bacilli</taxon>
        <taxon>Bacillales</taxon>
        <taxon>Bacillaceae</taxon>
        <taxon>Lysinibacillus</taxon>
    </lineage>
</organism>
<dbReference type="Proteomes" id="UP000274033">
    <property type="component" value="Unassembled WGS sequence"/>
</dbReference>
<feature type="transmembrane region" description="Helical" evidence="1">
    <location>
        <begin position="6"/>
        <end position="25"/>
    </location>
</feature>
<proteinExistence type="predicted"/>
<protein>
    <submittedName>
        <fullName evidence="2">Uncharacterized protein</fullName>
    </submittedName>
</protein>
<keyword evidence="1" id="KW-0472">Membrane</keyword>
<sequence>MNDLSFIYIALAITIFIIFAAILFFKRKNTSSVITIQSNVEVSPKNTPSVHFQDHLNTPITIQKIDESLLTSLKPIETNEKLTSYSNEILQLAKTNIPFLSKKKGVYEVVFSESVQNEIKNGSLRIMDSKKDGYKRATAVNNRGTIVENANLKPLKNNPAQIKALAMNTLTVVV</sequence>
<gene>
    <name evidence="2" type="ORF">EBB45_17290</name>
</gene>
<accession>A0A3N9UN42</accession>
<dbReference type="RefSeq" id="WP_124766600.1">
    <property type="nucleotide sequence ID" value="NZ_JAFBDY010000021.1"/>
</dbReference>
<reference evidence="2 3" key="1">
    <citation type="journal article" date="2013" name="J. Microbiol.">
        <title>Lysinibacillus chungkukjangi sp. nov., isolated from Chungkukjang, Korean fermented soybean food.</title>
        <authorList>
            <person name="Kim S.J."/>
            <person name="Jang Y.H."/>
            <person name="Hamada M."/>
            <person name="Ahn J.H."/>
            <person name="Weon H.Y."/>
            <person name="Suzuki K."/>
            <person name="Whang K.S."/>
            <person name="Kwon S.W."/>
        </authorList>
    </citation>
    <scope>NUCLEOTIDE SEQUENCE [LARGE SCALE GENOMIC DNA]</scope>
    <source>
        <strain evidence="2 3">MCCC 1A12701</strain>
    </source>
</reference>
<comment type="caution">
    <text evidence="2">The sequence shown here is derived from an EMBL/GenBank/DDBJ whole genome shotgun (WGS) entry which is preliminary data.</text>
</comment>
<dbReference type="AlphaFoldDB" id="A0A3N9UN42"/>
<name>A0A3N9UN42_9BACI</name>
<evidence type="ECO:0000313" key="3">
    <source>
        <dbReference type="Proteomes" id="UP000274033"/>
    </source>
</evidence>
<keyword evidence="1" id="KW-1133">Transmembrane helix</keyword>
<evidence type="ECO:0000313" key="2">
    <source>
        <dbReference type="EMBL" id="RQW73306.1"/>
    </source>
</evidence>
<dbReference type="EMBL" id="RRCT01000023">
    <property type="protein sequence ID" value="RQW73306.1"/>
    <property type="molecule type" value="Genomic_DNA"/>
</dbReference>